<dbReference type="InterPro" id="IPR016169">
    <property type="entry name" value="FAD-bd_PCMH_sub2"/>
</dbReference>
<evidence type="ECO:0000256" key="6">
    <source>
        <dbReference type="ARBA" id="ARBA00023002"/>
    </source>
</evidence>
<organism evidence="10 11">
    <name type="scientific">Ceratopteris richardii</name>
    <name type="common">Triangle waterfern</name>
    <dbReference type="NCBI Taxonomy" id="49495"/>
    <lineage>
        <taxon>Eukaryota</taxon>
        <taxon>Viridiplantae</taxon>
        <taxon>Streptophyta</taxon>
        <taxon>Embryophyta</taxon>
        <taxon>Tracheophyta</taxon>
        <taxon>Polypodiopsida</taxon>
        <taxon>Polypodiidae</taxon>
        <taxon>Polypodiales</taxon>
        <taxon>Pteridineae</taxon>
        <taxon>Pteridaceae</taxon>
        <taxon>Parkerioideae</taxon>
        <taxon>Ceratopteris</taxon>
    </lineage>
</organism>
<dbReference type="AlphaFoldDB" id="A0A8T2R0N1"/>
<dbReference type="SUPFAM" id="SSF56176">
    <property type="entry name" value="FAD-binding/transporter-associated domain-like"/>
    <property type="match status" value="1"/>
</dbReference>
<keyword evidence="7" id="KW-0325">Glycoprotein</keyword>
<dbReference type="InterPro" id="IPR006093">
    <property type="entry name" value="Oxy_OxRdtase_FAD_BS"/>
</dbReference>
<evidence type="ECO:0000256" key="1">
    <source>
        <dbReference type="ARBA" id="ARBA00001974"/>
    </source>
</evidence>
<dbReference type="GO" id="GO:0071949">
    <property type="term" value="F:FAD binding"/>
    <property type="evidence" value="ECO:0007669"/>
    <property type="project" value="InterPro"/>
</dbReference>
<evidence type="ECO:0000313" key="11">
    <source>
        <dbReference type="Proteomes" id="UP000825935"/>
    </source>
</evidence>
<name>A0A8T2R0N1_CERRI</name>
<dbReference type="InterPro" id="IPR016167">
    <property type="entry name" value="FAD-bd_PCMH_sub1"/>
</dbReference>
<dbReference type="PANTHER" id="PTHR32448">
    <property type="entry name" value="OS08G0158400 PROTEIN"/>
    <property type="match status" value="1"/>
</dbReference>
<evidence type="ECO:0000256" key="5">
    <source>
        <dbReference type="ARBA" id="ARBA00022827"/>
    </source>
</evidence>
<keyword evidence="11" id="KW-1185">Reference proteome</keyword>
<dbReference type="PROSITE" id="PS00862">
    <property type="entry name" value="OX2_COVAL_FAD"/>
    <property type="match status" value="1"/>
</dbReference>
<keyword evidence="5" id="KW-0274">FAD</keyword>
<keyword evidence="6" id="KW-0560">Oxidoreductase</keyword>
<feature type="transmembrane region" description="Helical" evidence="8">
    <location>
        <begin position="52"/>
        <end position="79"/>
    </location>
</feature>
<protein>
    <recommendedName>
        <fullName evidence="9">FAD-binding PCMH-type domain-containing protein</fullName>
    </recommendedName>
</protein>
<feature type="domain" description="FAD-binding PCMH-type" evidence="9">
    <location>
        <begin position="136"/>
        <end position="310"/>
    </location>
</feature>
<evidence type="ECO:0000256" key="7">
    <source>
        <dbReference type="ARBA" id="ARBA00023180"/>
    </source>
</evidence>
<comment type="similarity">
    <text evidence="2">Belongs to the oxygen-dependent FAD-linked oxidoreductase family.</text>
</comment>
<keyword evidence="8" id="KW-1133">Transmembrane helix</keyword>
<sequence>MRTSCLKTGSFSCPKGFRSNNSLCMEAADSVWDSGSITAARLPRYHHHHHHLLIFFLFEGAMCSLCLTFMLLMQVLLLLPTFSLISLAAFAPAPNFPTLAKCLSQQAALNVTSRSSPSYNPLLYSSLQNLRFTEADILTPELLVFPSSSVEVQHTLLCCRKANFQVRVRSGGHSYEGLSSRAISPFVIIDLAALSSVSVDVASKTAWAEAGATLGDIYYSIARADTELAFSAGVCPTVGSGGHFSGGGYGFLSRKYGTSADNVLDARLIDASGRLLDRAAMGEDVFWALRGGGGGTWGIVVAWKLRLVAVPKRVTTFRMPQTGKRTIADLVYKWQAVAPKAPPELFHAVYMAGFLASGNKTDVEGSFYGQYWGTLEETLSLMGKIYPELNLSSEYCKEGRWIEGVVNIAGLPSVEDLKSRDNRDKGYFKAKSDYVRVPISKQGIMGALSRLQNNPGHGYMIFEPYGGVMDSIKPDAIAFPHRAGNLYNIQYQAVWQENAQGDGDDTFIQWIRDLYAYMTRFVSHSPRAAYINYIDLDLGTASLSSKAESSWGENYFLSNFPRLAHIKAQFDPFNVFNHPQSIPPS</sequence>
<dbReference type="Pfam" id="PF08031">
    <property type="entry name" value="BBE"/>
    <property type="match status" value="1"/>
</dbReference>
<dbReference type="PROSITE" id="PS51387">
    <property type="entry name" value="FAD_PCMH"/>
    <property type="match status" value="1"/>
</dbReference>
<dbReference type="OMA" id="YGVTWEA"/>
<dbReference type="InterPro" id="IPR016166">
    <property type="entry name" value="FAD-bd_PCMH"/>
</dbReference>
<dbReference type="Gene3D" id="3.30.43.10">
    <property type="entry name" value="Uridine Diphospho-n-acetylenolpyruvylglucosamine Reductase, domain 2"/>
    <property type="match status" value="1"/>
</dbReference>
<comment type="cofactor">
    <cofactor evidence="1">
        <name>FAD</name>
        <dbReference type="ChEBI" id="CHEBI:57692"/>
    </cofactor>
</comment>
<dbReference type="Gene3D" id="3.40.462.20">
    <property type="match status" value="1"/>
</dbReference>
<accession>A0A8T2R0N1</accession>
<evidence type="ECO:0000256" key="8">
    <source>
        <dbReference type="SAM" id="Phobius"/>
    </source>
</evidence>
<dbReference type="Proteomes" id="UP000825935">
    <property type="component" value="Chromosome 31"/>
</dbReference>
<keyword evidence="3" id="KW-0285">Flavoprotein</keyword>
<gene>
    <name evidence="10" type="ORF">KP509_31G066900</name>
</gene>
<dbReference type="InterPro" id="IPR012951">
    <property type="entry name" value="BBE"/>
</dbReference>
<dbReference type="Gene3D" id="3.30.465.10">
    <property type="match status" value="1"/>
</dbReference>
<keyword evidence="8" id="KW-0812">Transmembrane</keyword>
<evidence type="ECO:0000313" key="10">
    <source>
        <dbReference type="EMBL" id="KAH7289261.1"/>
    </source>
</evidence>
<dbReference type="EMBL" id="CM035436">
    <property type="protein sequence ID" value="KAH7289261.1"/>
    <property type="molecule type" value="Genomic_DNA"/>
</dbReference>
<reference evidence="10" key="1">
    <citation type="submission" date="2021-08" db="EMBL/GenBank/DDBJ databases">
        <title>WGS assembly of Ceratopteris richardii.</title>
        <authorList>
            <person name="Marchant D.B."/>
            <person name="Chen G."/>
            <person name="Jenkins J."/>
            <person name="Shu S."/>
            <person name="Leebens-Mack J."/>
            <person name="Grimwood J."/>
            <person name="Schmutz J."/>
            <person name="Soltis P."/>
            <person name="Soltis D."/>
            <person name="Chen Z.-H."/>
        </authorList>
    </citation>
    <scope>NUCLEOTIDE SEQUENCE</scope>
    <source>
        <strain evidence="10">Whitten #5841</strain>
        <tissue evidence="10">Leaf</tissue>
    </source>
</reference>
<dbReference type="InterPro" id="IPR006094">
    <property type="entry name" value="Oxid_FAD_bind_N"/>
</dbReference>
<dbReference type="GO" id="GO:0016491">
    <property type="term" value="F:oxidoreductase activity"/>
    <property type="evidence" value="ECO:0007669"/>
    <property type="project" value="UniProtKB-KW"/>
</dbReference>
<keyword evidence="8" id="KW-0472">Membrane</keyword>
<dbReference type="InterPro" id="IPR036318">
    <property type="entry name" value="FAD-bd_PCMH-like_sf"/>
</dbReference>
<evidence type="ECO:0000256" key="3">
    <source>
        <dbReference type="ARBA" id="ARBA00022630"/>
    </source>
</evidence>
<dbReference type="OrthoDB" id="407275at2759"/>
<evidence type="ECO:0000259" key="9">
    <source>
        <dbReference type="PROSITE" id="PS51387"/>
    </source>
</evidence>
<comment type="caution">
    <text evidence="10">The sequence shown here is derived from an EMBL/GenBank/DDBJ whole genome shotgun (WGS) entry which is preliminary data.</text>
</comment>
<keyword evidence="4" id="KW-0732">Signal</keyword>
<evidence type="ECO:0000256" key="4">
    <source>
        <dbReference type="ARBA" id="ARBA00022729"/>
    </source>
</evidence>
<proteinExistence type="inferred from homology"/>
<dbReference type="Pfam" id="PF01565">
    <property type="entry name" value="FAD_binding_4"/>
    <property type="match status" value="1"/>
</dbReference>
<evidence type="ECO:0000256" key="2">
    <source>
        <dbReference type="ARBA" id="ARBA00005466"/>
    </source>
</evidence>